<dbReference type="AlphaFoldDB" id="G9MDX1"/>
<dbReference type="EMBL" id="ABDF02000001">
    <property type="protein sequence ID" value="EHK27268.1"/>
    <property type="molecule type" value="Genomic_DNA"/>
</dbReference>
<name>G9MDX1_HYPVG</name>
<evidence type="ECO:0000313" key="1">
    <source>
        <dbReference type="EMBL" id="EHK27268.1"/>
    </source>
</evidence>
<comment type="caution">
    <text evidence="1">The sequence shown here is derived from an EMBL/GenBank/DDBJ whole genome shotgun (WGS) entry which is preliminary data.</text>
</comment>
<accession>G9MDX1</accession>
<dbReference type="VEuPathDB" id="FungiDB:TRIVIDRAFT_215094"/>
<dbReference type="RefSeq" id="XP_013961474.1">
    <property type="nucleotide sequence ID" value="XM_014105999.1"/>
</dbReference>
<keyword evidence="2" id="KW-1185">Reference proteome</keyword>
<dbReference type="HOGENOM" id="CLU_3014453_0_0_1"/>
<sequence>MLGVATAYLLYYAVRERHTLASIRISACEKPGDKAARLAPGLTNWLVLYEYEPVGS</sequence>
<reference evidence="1 2" key="1">
    <citation type="journal article" date="2011" name="Genome Biol.">
        <title>Comparative genome sequence analysis underscores mycoparasitism as the ancestral life style of Trichoderma.</title>
        <authorList>
            <person name="Kubicek C.P."/>
            <person name="Herrera-Estrella A."/>
            <person name="Seidl-Seiboth V."/>
            <person name="Martinez D.A."/>
            <person name="Druzhinina I.S."/>
            <person name="Thon M."/>
            <person name="Zeilinger S."/>
            <person name="Casas-Flores S."/>
            <person name="Horwitz B.A."/>
            <person name="Mukherjee P.K."/>
            <person name="Mukherjee M."/>
            <person name="Kredics L."/>
            <person name="Alcaraz L.D."/>
            <person name="Aerts A."/>
            <person name="Antal Z."/>
            <person name="Atanasova L."/>
            <person name="Cervantes-Badillo M.G."/>
            <person name="Challacombe J."/>
            <person name="Chertkov O."/>
            <person name="McCluskey K."/>
            <person name="Coulpier F."/>
            <person name="Deshpande N."/>
            <person name="von Doehren H."/>
            <person name="Ebbole D.J."/>
            <person name="Esquivel-Naranjo E.U."/>
            <person name="Fekete E."/>
            <person name="Flipphi M."/>
            <person name="Glaser F."/>
            <person name="Gomez-Rodriguez E.Y."/>
            <person name="Gruber S."/>
            <person name="Han C."/>
            <person name="Henrissat B."/>
            <person name="Hermosa R."/>
            <person name="Hernandez-Onate M."/>
            <person name="Karaffa L."/>
            <person name="Kosti I."/>
            <person name="Le Crom S."/>
            <person name="Lindquist E."/>
            <person name="Lucas S."/>
            <person name="Luebeck M."/>
            <person name="Luebeck P.S."/>
            <person name="Margeot A."/>
            <person name="Metz B."/>
            <person name="Misra M."/>
            <person name="Nevalainen H."/>
            <person name="Omann M."/>
            <person name="Packer N."/>
            <person name="Perrone G."/>
            <person name="Uresti-Rivera E.E."/>
            <person name="Salamov A."/>
            <person name="Schmoll M."/>
            <person name="Seiboth B."/>
            <person name="Shapiro H."/>
            <person name="Sukno S."/>
            <person name="Tamayo-Ramos J.A."/>
            <person name="Tisch D."/>
            <person name="Wiest A."/>
            <person name="Wilkinson H.H."/>
            <person name="Zhang M."/>
            <person name="Coutinho P.M."/>
            <person name="Kenerley C.M."/>
            <person name="Monte E."/>
            <person name="Baker S.E."/>
            <person name="Grigoriev I.V."/>
        </authorList>
    </citation>
    <scope>NUCLEOTIDE SEQUENCE [LARGE SCALE GENOMIC DNA]</scope>
    <source>
        <strain evidence="2">Gv29-8 / FGSC 10586</strain>
    </source>
</reference>
<dbReference type="Proteomes" id="UP000007115">
    <property type="component" value="Unassembled WGS sequence"/>
</dbReference>
<gene>
    <name evidence="1" type="ORF">TRIVIDRAFT_215094</name>
</gene>
<evidence type="ECO:0000313" key="2">
    <source>
        <dbReference type="Proteomes" id="UP000007115"/>
    </source>
</evidence>
<dbReference type="InParanoid" id="G9MDX1"/>
<proteinExistence type="predicted"/>
<protein>
    <submittedName>
        <fullName evidence="1">Uncharacterized protein</fullName>
    </submittedName>
</protein>
<organism evidence="1 2">
    <name type="scientific">Hypocrea virens (strain Gv29-8 / FGSC 10586)</name>
    <name type="common">Gliocladium virens</name>
    <name type="synonym">Trichoderma virens</name>
    <dbReference type="NCBI Taxonomy" id="413071"/>
    <lineage>
        <taxon>Eukaryota</taxon>
        <taxon>Fungi</taxon>
        <taxon>Dikarya</taxon>
        <taxon>Ascomycota</taxon>
        <taxon>Pezizomycotina</taxon>
        <taxon>Sordariomycetes</taxon>
        <taxon>Hypocreomycetidae</taxon>
        <taxon>Hypocreales</taxon>
        <taxon>Hypocreaceae</taxon>
        <taxon>Trichoderma</taxon>
    </lineage>
</organism>
<dbReference type="GeneID" id="25790877"/>